<keyword evidence="2" id="KW-1185">Reference proteome</keyword>
<comment type="caution">
    <text evidence="1">The sequence shown here is derived from an EMBL/GenBank/DDBJ whole genome shotgun (WGS) entry which is preliminary data.</text>
</comment>
<dbReference type="Proteomes" id="UP000621307">
    <property type="component" value="Unassembled WGS sequence"/>
</dbReference>
<evidence type="ECO:0000313" key="1">
    <source>
        <dbReference type="EMBL" id="MBD2251981.1"/>
    </source>
</evidence>
<accession>A0ABR8BGZ7</accession>
<dbReference type="EMBL" id="JACJQL010000014">
    <property type="protein sequence ID" value="MBD2251981.1"/>
    <property type="molecule type" value="Genomic_DNA"/>
</dbReference>
<gene>
    <name evidence="1" type="ORF">H6G14_11810</name>
</gene>
<dbReference type="RefSeq" id="WP_190567610.1">
    <property type="nucleotide sequence ID" value="NZ_JACJQL010000014.1"/>
</dbReference>
<dbReference type="Gene3D" id="3.55.50.10">
    <property type="entry name" value="Baseplate protein-like domains"/>
    <property type="match status" value="1"/>
</dbReference>
<dbReference type="SUPFAM" id="SSF69279">
    <property type="entry name" value="Phage tail proteins"/>
    <property type="match status" value="1"/>
</dbReference>
<reference evidence="1 2" key="1">
    <citation type="journal article" date="2020" name="ISME J.">
        <title>Comparative genomics reveals insights into cyanobacterial evolution and habitat adaptation.</title>
        <authorList>
            <person name="Chen M.Y."/>
            <person name="Teng W.K."/>
            <person name="Zhao L."/>
            <person name="Hu C.X."/>
            <person name="Zhou Y.K."/>
            <person name="Han B.P."/>
            <person name="Song L.R."/>
            <person name="Shu W.S."/>
        </authorList>
    </citation>
    <scope>NUCLEOTIDE SEQUENCE [LARGE SCALE GENOMIC DNA]</scope>
    <source>
        <strain evidence="1 2">FACHB-3921</strain>
    </source>
</reference>
<name>A0ABR8BGZ7_9NOSO</name>
<evidence type="ECO:0000313" key="2">
    <source>
        <dbReference type="Proteomes" id="UP000621307"/>
    </source>
</evidence>
<organism evidence="1 2">
    <name type="scientific">Nostoc parmelioides FACHB-3921</name>
    <dbReference type="NCBI Taxonomy" id="2692909"/>
    <lineage>
        <taxon>Bacteria</taxon>
        <taxon>Bacillati</taxon>
        <taxon>Cyanobacteriota</taxon>
        <taxon>Cyanophyceae</taxon>
        <taxon>Nostocales</taxon>
        <taxon>Nostocaceae</taxon>
        <taxon>Nostoc</taxon>
    </lineage>
</organism>
<sequence>MANLTNIQLLSPSFKFLIQGKTVEGVADTDISRISVFEDIDVPGMVEISLNSWDLINNKLTWIDHALFDIGKTFEVQMGYGSQLGSLLTGEITALEPEFVQNENPRIVVRGHDFRHRLMRGQQTQSFTKLKDSDIARQIAQKHGLTADVKDSQVILEYVLQHNQTDLAFLQNRAQRIGYEVTIDHKSLKFHPRSHASKPILTLKFDEQLTEFFPRLSSFSQVGQVEVLGWSPTQKQPLRAMAGVGKETTRMAGKATGSQVVKSVFGAAHNSLVDRPISTKAEAEQIAASWFNDMALSYIEGDGVCLGTPDLHAGQVIDITGVGNRFSGQYYVTSVRHTYDRNSGYNTSFTVRRNAS</sequence>
<protein>
    <submittedName>
        <fullName evidence="1">Phage late control D family protein</fullName>
    </submittedName>
</protein>
<dbReference type="Pfam" id="PF05954">
    <property type="entry name" value="Phage_GPD"/>
    <property type="match status" value="1"/>
</dbReference>
<proteinExistence type="predicted"/>